<dbReference type="OrthoDB" id="6082810at2759"/>
<protein>
    <submittedName>
        <fullName evidence="3">Uncharacterized protein</fullName>
    </submittedName>
</protein>
<dbReference type="InterPro" id="IPR020821">
    <property type="entry name" value="ENPP1-3/EXOG-like_nuc-like"/>
</dbReference>
<dbReference type="SUPFAM" id="SSF54060">
    <property type="entry name" value="His-Me finger endonucleases"/>
    <property type="match status" value="1"/>
</dbReference>
<keyword evidence="4" id="KW-1185">Reference proteome</keyword>
<dbReference type="Gene3D" id="3.40.570.10">
    <property type="entry name" value="Extracellular Endonuclease, subunit A"/>
    <property type="match status" value="1"/>
</dbReference>
<accession>A0A8J1UBR9</accession>
<dbReference type="InterPro" id="IPR039015">
    <property type="entry name" value="ENDOD1"/>
</dbReference>
<dbReference type="EMBL" id="CAIIXF020000004">
    <property type="protein sequence ID" value="CAH1780996.1"/>
    <property type="molecule type" value="Genomic_DNA"/>
</dbReference>
<dbReference type="SMART" id="SM00477">
    <property type="entry name" value="NUC"/>
    <property type="match status" value="1"/>
</dbReference>
<evidence type="ECO:0000313" key="4">
    <source>
        <dbReference type="Proteomes" id="UP000749559"/>
    </source>
</evidence>
<gene>
    <name evidence="3" type="ORF">OFUS_LOCUS7621</name>
</gene>
<name>A0A8J1UBR9_OWEFU</name>
<feature type="domain" description="ENPP1-3/EXOG-like endonuclease/phosphodiesterase" evidence="1">
    <location>
        <begin position="99"/>
        <end position="287"/>
    </location>
</feature>
<comment type="caution">
    <text evidence="3">The sequence shown here is derived from an EMBL/GenBank/DDBJ whole genome shotgun (WGS) entry which is preliminary data.</text>
</comment>
<dbReference type="GO" id="GO:0003676">
    <property type="term" value="F:nucleic acid binding"/>
    <property type="evidence" value="ECO:0007669"/>
    <property type="project" value="InterPro"/>
</dbReference>
<evidence type="ECO:0000313" key="3">
    <source>
        <dbReference type="EMBL" id="CAH1780996.1"/>
    </source>
</evidence>
<dbReference type="Proteomes" id="UP000749559">
    <property type="component" value="Unassembled WGS sequence"/>
</dbReference>
<dbReference type="InterPro" id="IPR044925">
    <property type="entry name" value="His-Me_finger_sf"/>
</dbReference>
<feature type="domain" description="DNA/RNA non-specific endonuclease/pyrophosphatase/phosphodiesterase" evidence="2">
    <location>
        <begin position="98"/>
        <end position="287"/>
    </location>
</feature>
<dbReference type="Pfam" id="PF01223">
    <property type="entry name" value="Endonuclease_NS"/>
    <property type="match status" value="1"/>
</dbReference>
<dbReference type="GO" id="GO:0016787">
    <property type="term" value="F:hydrolase activity"/>
    <property type="evidence" value="ECO:0007669"/>
    <property type="project" value="InterPro"/>
</dbReference>
<dbReference type="SMART" id="SM00892">
    <property type="entry name" value="Endonuclease_NS"/>
    <property type="match status" value="1"/>
</dbReference>
<dbReference type="AlphaFoldDB" id="A0A8J1UBR9"/>
<dbReference type="InterPro" id="IPR044929">
    <property type="entry name" value="DNA/RNA_non-sp_Endonuclease_sf"/>
</dbReference>
<proteinExistence type="predicted"/>
<reference evidence="3" key="1">
    <citation type="submission" date="2022-03" db="EMBL/GenBank/DDBJ databases">
        <authorList>
            <person name="Martin C."/>
        </authorList>
    </citation>
    <scope>NUCLEOTIDE SEQUENCE</scope>
</reference>
<dbReference type="InterPro" id="IPR001604">
    <property type="entry name" value="Endo_G_ENPP1-like_dom"/>
</dbReference>
<sequence>MFLVSKTFITDLILIGFVLVCIVHEHEAALFERQSQNKNSTRTSDEKLEPGPLLFRPSARTSHFSGCERFFVENVEPSLTGTASNKRSICHISQKGQLLFGFAAQHDVIRKIPDWSAFRITQIDTNARRSTYFKQDESLKPKDSQASNADYTGSVFNKGHLIAFSFQPPAKEASVTNLYTNAAPQYPSFNQHIWYPKGEQRLKKYAKDECLAKDGAMYVVVGTQGEIGRIGNRQVTIPKYFWTAACCIMKDKVASFAYYGENKEKDSSVQDVSVSQLQTFLKGINYEINIFPANSKCANSNNIVEI</sequence>
<dbReference type="GO" id="GO:0046872">
    <property type="term" value="F:metal ion binding"/>
    <property type="evidence" value="ECO:0007669"/>
    <property type="project" value="InterPro"/>
</dbReference>
<evidence type="ECO:0000259" key="1">
    <source>
        <dbReference type="SMART" id="SM00477"/>
    </source>
</evidence>
<dbReference type="PANTHER" id="PTHR21472">
    <property type="entry name" value="ENDONUCLEASE DOMAIN-CONTAINING 1 PROTEIN ENDOD1"/>
    <property type="match status" value="1"/>
</dbReference>
<evidence type="ECO:0000259" key="2">
    <source>
        <dbReference type="SMART" id="SM00892"/>
    </source>
</evidence>
<dbReference type="PANTHER" id="PTHR21472:SF7">
    <property type="entry name" value="ENDONUCLEASE G, MITOCHONDRIAL-LIKE ISOFORM X2"/>
    <property type="match status" value="1"/>
</dbReference>
<organism evidence="3 4">
    <name type="scientific">Owenia fusiformis</name>
    <name type="common">Polychaete worm</name>
    <dbReference type="NCBI Taxonomy" id="6347"/>
    <lineage>
        <taxon>Eukaryota</taxon>
        <taxon>Metazoa</taxon>
        <taxon>Spiralia</taxon>
        <taxon>Lophotrochozoa</taxon>
        <taxon>Annelida</taxon>
        <taxon>Polychaeta</taxon>
        <taxon>Sedentaria</taxon>
        <taxon>Canalipalpata</taxon>
        <taxon>Sabellida</taxon>
        <taxon>Oweniida</taxon>
        <taxon>Oweniidae</taxon>
        <taxon>Owenia</taxon>
    </lineage>
</organism>